<dbReference type="EMBL" id="MN739361">
    <property type="protein sequence ID" value="QHT00928.1"/>
    <property type="molecule type" value="Genomic_DNA"/>
</dbReference>
<organism evidence="1">
    <name type="scientific">viral metagenome</name>
    <dbReference type="NCBI Taxonomy" id="1070528"/>
    <lineage>
        <taxon>unclassified sequences</taxon>
        <taxon>metagenomes</taxon>
        <taxon>organismal metagenomes</taxon>
    </lineage>
</organism>
<protein>
    <submittedName>
        <fullName evidence="1">Uncharacterized protein</fullName>
    </submittedName>
</protein>
<proteinExistence type="predicted"/>
<reference evidence="1" key="1">
    <citation type="journal article" date="2020" name="Nature">
        <title>Giant virus diversity and host interactions through global metagenomics.</title>
        <authorList>
            <person name="Schulz F."/>
            <person name="Roux S."/>
            <person name="Paez-Espino D."/>
            <person name="Jungbluth S."/>
            <person name="Walsh D.A."/>
            <person name="Denef V.J."/>
            <person name="McMahon K.D."/>
            <person name="Konstantinidis K.T."/>
            <person name="Eloe-Fadrosh E.A."/>
            <person name="Kyrpides N.C."/>
            <person name="Woyke T."/>
        </authorList>
    </citation>
    <scope>NUCLEOTIDE SEQUENCE</scope>
    <source>
        <strain evidence="1">GVMAG-M-3300020192-26</strain>
    </source>
</reference>
<sequence>MDTTKIRKFAQAELEIIKNNEKKRQSEKKNIVKVPQDLKNNFDLNNFLESYVPKSSENALKGCLCDKRLQGYQILSKKNMKDLIAGKTYIKYIKNGIGYDMKLLQTGGIFVAGGMSQKNGFKHTEIPEEWTHLMLKLRKGEEEDDAHVFVVKILNFYIFYKLFDEVLNNNTIRDIMVKLQNSDMDTAIPTHVKLKRNTK</sequence>
<dbReference type="AlphaFoldDB" id="A0A6C0C8L3"/>
<evidence type="ECO:0000313" key="1">
    <source>
        <dbReference type="EMBL" id="QHT00928.1"/>
    </source>
</evidence>
<accession>A0A6C0C8L3</accession>
<name>A0A6C0C8L3_9ZZZZ</name>